<proteinExistence type="predicted"/>
<dbReference type="Proteomes" id="UP001529510">
    <property type="component" value="Unassembled WGS sequence"/>
</dbReference>
<feature type="non-terminal residue" evidence="2">
    <location>
        <position position="73"/>
    </location>
</feature>
<accession>A0ABD0Q5H2</accession>
<organism evidence="2 3">
    <name type="scientific">Cirrhinus mrigala</name>
    <name type="common">Mrigala</name>
    <dbReference type="NCBI Taxonomy" id="683832"/>
    <lineage>
        <taxon>Eukaryota</taxon>
        <taxon>Metazoa</taxon>
        <taxon>Chordata</taxon>
        <taxon>Craniata</taxon>
        <taxon>Vertebrata</taxon>
        <taxon>Euteleostomi</taxon>
        <taxon>Actinopterygii</taxon>
        <taxon>Neopterygii</taxon>
        <taxon>Teleostei</taxon>
        <taxon>Ostariophysi</taxon>
        <taxon>Cypriniformes</taxon>
        <taxon>Cyprinidae</taxon>
        <taxon>Labeoninae</taxon>
        <taxon>Labeonini</taxon>
        <taxon>Cirrhinus</taxon>
    </lineage>
</organism>
<evidence type="ECO:0000313" key="2">
    <source>
        <dbReference type="EMBL" id="KAL0181011.1"/>
    </source>
</evidence>
<feature type="compositionally biased region" description="Low complexity" evidence="1">
    <location>
        <begin position="51"/>
        <end position="60"/>
    </location>
</feature>
<evidence type="ECO:0000256" key="1">
    <source>
        <dbReference type="SAM" id="MobiDB-lite"/>
    </source>
</evidence>
<gene>
    <name evidence="2" type="ORF">M9458_023417</name>
</gene>
<comment type="caution">
    <text evidence="2">The sequence shown here is derived from an EMBL/GenBank/DDBJ whole genome shotgun (WGS) entry which is preliminary data.</text>
</comment>
<dbReference type="AlphaFoldDB" id="A0ABD0Q5H2"/>
<reference evidence="2 3" key="1">
    <citation type="submission" date="2024-05" db="EMBL/GenBank/DDBJ databases">
        <title>Genome sequencing and assembly of Indian major carp, Cirrhinus mrigala (Hamilton, 1822).</title>
        <authorList>
            <person name="Mohindra V."/>
            <person name="Chowdhury L.M."/>
            <person name="Lal K."/>
            <person name="Jena J.K."/>
        </authorList>
    </citation>
    <scope>NUCLEOTIDE SEQUENCE [LARGE SCALE GENOMIC DNA]</scope>
    <source>
        <strain evidence="2">CM1030</strain>
        <tissue evidence="2">Blood</tissue>
    </source>
</reference>
<evidence type="ECO:0000313" key="3">
    <source>
        <dbReference type="Proteomes" id="UP001529510"/>
    </source>
</evidence>
<sequence length="73" mass="8253">MEDTEMDPNSQPEGEEKDIEDDCLFDDDLFHSLPNISLNLCVDQDSDDDNPLSNSDLQSNESVVTPENDEITY</sequence>
<keyword evidence="3" id="KW-1185">Reference proteome</keyword>
<feature type="region of interest" description="Disordered" evidence="1">
    <location>
        <begin position="1"/>
        <end position="21"/>
    </location>
</feature>
<feature type="region of interest" description="Disordered" evidence="1">
    <location>
        <begin position="42"/>
        <end position="73"/>
    </location>
</feature>
<dbReference type="EMBL" id="JAMKFB020000011">
    <property type="protein sequence ID" value="KAL0181011.1"/>
    <property type="molecule type" value="Genomic_DNA"/>
</dbReference>
<name>A0ABD0Q5H2_CIRMR</name>
<protein>
    <submittedName>
        <fullName evidence="2">Uncharacterized protein</fullName>
    </submittedName>
</protein>